<feature type="transmembrane region" description="Helical" evidence="2">
    <location>
        <begin position="317"/>
        <end position="345"/>
    </location>
</feature>
<keyword evidence="2" id="KW-0472">Membrane</keyword>
<keyword evidence="4" id="KW-1185">Reference proteome</keyword>
<protein>
    <recommendedName>
        <fullName evidence="5">Ubiquitin conjugating enzyme</fullName>
    </recommendedName>
</protein>
<comment type="caution">
    <text evidence="3">The sequence shown here is derived from an EMBL/GenBank/DDBJ whole genome shotgun (WGS) entry which is preliminary data.</text>
</comment>
<feature type="transmembrane region" description="Helical" evidence="2">
    <location>
        <begin position="365"/>
        <end position="389"/>
    </location>
</feature>
<evidence type="ECO:0008006" key="5">
    <source>
        <dbReference type="Google" id="ProtNLM"/>
    </source>
</evidence>
<feature type="transmembrane region" description="Helical" evidence="2">
    <location>
        <begin position="274"/>
        <end position="296"/>
    </location>
</feature>
<feature type="compositionally biased region" description="Polar residues" evidence="1">
    <location>
        <begin position="14"/>
        <end position="29"/>
    </location>
</feature>
<dbReference type="EMBL" id="MZNU01000068">
    <property type="protein sequence ID" value="OWP05476.1"/>
    <property type="molecule type" value="Genomic_DNA"/>
</dbReference>
<evidence type="ECO:0000313" key="3">
    <source>
        <dbReference type="EMBL" id="OWP05476.1"/>
    </source>
</evidence>
<dbReference type="AlphaFoldDB" id="A0A218ZE79"/>
<evidence type="ECO:0000256" key="1">
    <source>
        <dbReference type="SAM" id="MobiDB-lite"/>
    </source>
</evidence>
<proteinExistence type="predicted"/>
<keyword evidence="2" id="KW-0812">Transmembrane</keyword>
<feature type="region of interest" description="Disordered" evidence="1">
    <location>
        <begin position="204"/>
        <end position="224"/>
    </location>
</feature>
<reference evidence="3 4" key="1">
    <citation type="submission" date="2017-04" db="EMBL/GenBank/DDBJ databases">
        <title>Draft genome sequence of Marssonina coronaria NL1: causal agent of apple blotch.</title>
        <authorList>
            <person name="Cheng Q."/>
        </authorList>
    </citation>
    <scope>NUCLEOTIDE SEQUENCE [LARGE SCALE GENOMIC DNA]</scope>
    <source>
        <strain evidence="3 4">NL1</strain>
    </source>
</reference>
<name>A0A218ZE79_9HELO</name>
<dbReference type="OrthoDB" id="2896006at2759"/>
<evidence type="ECO:0000256" key="2">
    <source>
        <dbReference type="SAM" id="Phobius"/>
    </source>
</evidence>
<feature type="region of interest" description="Disordered" evidence="1">
    <location>
        <begin position="1"/>
        <end position="29"/>
    </location>
</feature>
<feature type="transmembrane region" description="Helical" evidence="2">
    <location>
        <begin position="450"/>
        <end position="473"/>
    </location>
</feature>
<keyword evidence="2" id="KW-1133">Transmembrane helix</keyword>
<accession>A0A218ZE79</accession>
<evidence type="ECO:0000313" key="4">
    <source>
        <dbReference type="Proteomes" id="UP000242519"/>
    </source>
</evidence>
<organism evidence="3 4">
    <name type="scientific">Diplocarpon coronariae</name>
    <dbReference type="NCBI Taxonomy" id="2795749"/>
    <lineage>
        <taxon>Eukaryota</taxon>
        <taxon>Fungi</taxon>
        <taxon>Dikarya</taxon>
        <taxon>Ascomycota</taxon>
        <taxon>Pezizomycotina</taxon>
        <taxon>Leotiomycetes</taxon>
        <taxon>Helotiales</taxon>
        <taxon>Drepanopezizaceae</taxon>
        <taxon>Diplocarpon</taxon>
    </lineage>
</organism>
<dbReference type="InParanoid" id="A0A218ZE79"/>
<feature type="transmembrane region" description="Helical" evidence="2">
    <location>
        <begin position="245"/>
        <end position="268"/>
    </location>
</feature>
<feature type="transmembrane region" description="Helical" evidence="2">
    <location>
        <begin position="157"/>
        <end position="181"/>
    </location>
</feature>
<gene>
    <name evidence="3" type="ORF">B2J93_7820</name>
</gene>
<dbReference type="Proteomes" id="UP000242519">
    <property type="component" value="Unassembled WGS sequence"/>
</dbReference>
<dbReference type="STRING" id="503106.A0A218ZE79"/>
<sequence>MLHRYAALPPPGESSASSHRGNSPTETVLPSSRAASVWNAGSLASLQVDWIDDLRATSRIGSTSPPAPLCLHGGDDDVLKNDHKPLAAVPHQQAIRIFSHPGDLQQHHLSKTSTDTTTTVCPSPTTLTRMNVAGSLVRRGLEAHATHGDEFQQNLPFWGVLMLATTAIVYLFAMFTIEYTFARLIPTLIMIESSADDISFEPLATQDPDSMKKNPEPASRPQPITSSFRRTLTHLGGFSERLRGLSIFVVNALLVNWITGILSVFPIFRFVPQGLLPVLSTVLCAQLSLGWTHIVISQTSPKTWFRRIPAMSMWKKVAAPTALSALAEQLAVWIPLYLAFLAGLADNTPENMSGMTPHQQTIMSLKAFGIAALSLVLSFLVVIPANVALTRVQASLLNDSEETIVPFDRSFGGRVVPEIVGGSGVVGMLDAWKTFGWASRIRLIQAYLKVVALQVAVTAFFAFLIVTQIFLVVGNHWSKLVPTNGGKQI</sequence>